<evidence type="ECO:0000313" key="2">
    <source>
        <dbReference type="Proteomes" id="UP000199581"/>
    </source>
</evidence>
<dbReference type="EMBL" id="FOTO01000026">
    <property type="protein sequence ID" value="SFM24079.1"/>
    <property type="molecule type" value="Genomic_DNA"/>
</dbReference>
<dbReference type="Proteomes" id="UP000199581">
    <property type="component" value="Unassembled WGS sequence"/>
</dbReference>
<protein>
    <submittedName>
        <fullName evidence="1">Uncharacterized protein</fullName>
    </submittedName>
</protein>
<sequence length="240" mass="27808">MKAATDQELRKLIVLYNNVMEVMEHDAAKSMRDDNRAYGGFVRAAKGKIQELITERLVRTVWDVEMGENPERLSINSKKIKIPILRSYVDSINDENLKKYISSNILKYSYGLSVDKHVFIDNKFVLGIECKAYTENAMLKRILVDFYLLKTKFPKLNCFLFQLESQLGGDYSECNKFPIGSYPTRTIMSYFKNVDLNIVTLLEGERKVDRPINKPQFFKPLKVEHLEVAIGYLQESLSEI</sequence>
<name>A0A8G2C6C1_DESNO</name>
<gene>
    <name evidence="1" type="ORF">SAMN05421830_1264</name>
</gene>
<keyword evidence="2" id="KW-1185">Reference proteome</keyword>
<reference evidence="1 2" key="1">
    <citation type="submission" date="2016-10" db="EMBL/GenBank/DDBJ databases">
        <authorList>
            <person name="Varghese N."/>
            <person name="Submissions S."/>
        </authorList>
    </citation>
    <scope>NUCLEOTIDE SEQUENCE [LARGE SCALE GENOMIC DNA]</scope>
    <source>
        <strain evidence="1 2">DSM 1741</strain>
    </source>
</reference>
<accession>A0A8G2C6C1</accession>
<organism evidence="1 2">
    <name type="scientific">Desulfomicrobium norvegicum (strain DSM 1741 / NCIMB 8310)</name>
    <name type="common">Desulfovibrio baculatus (strain Norway 4)</name>
    <name type="synonym">Desulfovibrio desulfuricans (strain Norway 4)</name>
    <dbReference type="NCBI Taxonomy" id="52561"/>
    <lineage>
        <taxon>Bacteria</taxon>
        <taxon>Pseudomonadati</taxon>
        <taxon>Thermodesulfobacteriota</taxon>
        <taxon>Desulfovibrionia</taxon>
        <taxon>Desulfovibrionales</taxon>
        <taxon>Desulfomicrobiaceae</taxon>
        <taxon>Desulfomicrobium</taxon>
    </lineage>
</organism>
<dbReference type="AlphaFoldDB" id="A0A8G2C6C1"/>
<dbReference type="OrthoDB" id="9811614at2"/>
<dbReference type="RefSeq" id="WP_092194696.1">
    <property type="nucleotide sequence ID" value="NZ_FOTO01000026.1"/>
</dbReference>
<comment type="caution">
    <text evidence="1">The sequence shown here is derived from an EMBL/GenBank/DDBJ whole genome shotgun (WGS) entry which is preliminary data.</text>
</comment>
<evidence type="ECO:0000313" key="1">
    <source>
        <dbReference type="EMBL" id="SFM24079.1"/>
    </source>
</evidence>
<proteinExistence type="predicted"/>